<reference evidence="1 2" key="1">
    <citation type="journal article" date="2015" name="Genome Biol. Evol.">
        <title>The genome of winter moth (Operophtera brumata) provides a genomic perspective on sexual dimorphism and phenology.</title>
        <authorList>
            <person name="Derks M.F."/>
            <person name="Smit S."/>
            <person name="Salis L."/>
            <person name="Schijlen E."/>
            <person name="Bossers A."/>
            <person name="Mateman C."/>
            <person name="Pijl A.S."/>
            <person name="de Ridder D."/>
            <person name="Groenen M.A."/>
            <person name="Visser M.E."/>
            <person name="Megens H.J."/>
        </authorList>
    </citation>
    <scope>NUCLEOTIDE SEQUENCE [LARGE SCALE GENOMIC DNA]</scope>
    <source>
        <strain evidence="1">WM2013NL</strain>
        <tissue evidence="1">Head and thorax</tissue>
    </source>
</reference>
<evidence type="ECO:0000313" key="2">
    <source>
        <dbReference type="Proteomes" id="UP000037510"/>
    </source>
</evidence>
<dbReference type="Proteomes" id="UP000037510">
    <property type="component" value="Unassembled WGS sequence"/>
</dbReference>
<dbReference type="AlphaFoldDB" id="A0A0L7LFB7"/>
<sequence>MKKVRFETSVTADQFGMSESECHSPRPFIERRTSAEPFYDFPRVLPYSNDPVIRYESSNSSPYPSVNKTCTGFPEQEPCWKPSDDLDLSLLDASGHEPRQTYLKSTFENRLCGINDGNDLERNSKKLHVLSSIENNTGVPPNVLVKDSSFFIRRDNLDNYHMKSIVNPLHNQFNHLNTGKENNPLFRKAEIMKNGTFQQLPAPSNHCHIEPTTIKPIIKTNYQVEPPMGRKTVQENYCRCHHCVKTVENIPLNSPLLPKDTQGYSIPLALKQGQMPAGSNISGHNNCPCSQQPKPCPHCIEPRHVQQDFHQSCACQRPVPQNAVETCACRDQYLGMP</sequence>
<organism evidence="1 2">
    <name type="scientific">Operophtera brumata</name>
    <name type="common">Winter moth</name>
    <name type="synonym">Phalaena brumata</name>
    <dbReference type="NCBI Taxonomy" id="104452"/>
    <lineage>
        <taxon>Eukaryota</taxon>
        <taxon>Metazoa</taxon>
        <taxon>Ecdysozoa</taxon>
        <taxon>Arthropoda</taxon>
        <taxon>Hexapoda</taxon>
        <taxon>Insecta</taxon>
        <taxon>Pterygota</taxon>
        <taxon>Neoptera</taxon>
        <taxon>Endopterygota</taxon>
        <taxon>Lepidoptera</taxon>
        <taxon>Glossata</taxon>
        <taxon>Ditrysia</taxon>
        <taxon>Geometroidea</taxon>
        <taxon>Geometridae</taxon>
        <taxon>Larentiinae</taxon>
        <taxon>Operophtera</taxon>
    </lineage>
</organism>
<comment type="caution">
    <text evidence="1">The sequence shown here is derived from an EMBL/GenBank/DDBJ whole genome shotgun (WGS) entry which is preliminary data.</text>
</comment>
<accession>A0A0L7LFB7</accession>
<dbReference type="EMBL" id="JTDY01001315">
    <property type="protein sequence ID" value="KOB74228.1"/>
    <property type="molecule type" value="Genomic_DNA"/>
</dbReference>
<name>A0A0L7LFB7_OPEBR</name>
<keyword evidence="2" id="KW-1185">Reference proteome</keyword>
<evidence type="ECO:0000313" key="1">
    <source>
        <dbReference type="EMBL" id="KOB74228.1"/>
    </source>
</evidence>
<protein>
    <submittedName>
        <fullName evidence="1">Uncharacterized protein</fullName>
    </submittedName>
</protein>
<gene>
    <name evidence="1" type="ORF">OBRU01_07929</name>
</gene>
<proteinExistence type="predicted"/>